<comment type="similarity">
    <text evidence="2 6">Belongs to the 2-oxoacid dehydrogenase family.</text>
</comment>
<evidence type="ECO:0000256" key="4">
    <source>
        <dbReference type="ARBA" id="ARBA00022823"/>
    </source>
</evidence>
<dbReference type="CDD" id="cd06849">
    <property type="entry name" value="lipoyl_domain"/>
    <property type="match status" value="1"/>
</dbReference>
<keyword evidence="3 6" id="KW-0808">Transferase</keyword>
<dbReference type="SUPFAM" id="SSF52777">
    <property type="entry name" value="CoA-dependent acyltransferases"/>
    <property type="match status" value="1"/>
</dbReference>
<evidence type="ECO:0000259" key="8">
    <source>
        <dbReference type="PROSITE" id="PS50968"/>
    </source>
</evidence>
<comment type="caution">
    <text evidence="10">The sequence shown here is derived from an EMBL/GenBank/DDBJ whole genome shotgun (WGS) entry which is preliminary data.</text>
</comment>
<feature type="domain" description="Lipoyl-binding" evidence="8">
    <location>
        <begin position="3"/>
        <end position="78"/>
    </location>
</feature>
<sequence>MAVKEFALPDLGEGLTESEIVEWHVAVGDMVTLNQPIAEVETAKAIVSLPSPVAGKIAALHAEPGATVTVGTKIVTFELEGAAGGSGSADDAGGSRESNSPEHEEKSDSASATAAPERNSVLVGYGPAVESGKRPTRKPRAAKSAPQESETATVAASDAPDAPAAGAAPGVPAATADAPVQSEQATSTPAEARTKTTPPVRKLAHDLGVDLTRVQGTGPDGVITREDVSKSADAGSQSDAGQSAGNSSSGETAASEEAGSSPRAGGSNARPREQRTPIKSVRKATAAAMVSSAFTAPHVTEFLTIDVTRTMELVARLKAGGSAASVLAVIAKAMCIGIARNPSLNSRWDAEANEIVEFGYVNLGIAVATPRGLMVPNLKDADAMTLAALTDAIGTTARDARASKATPASLSGGTISITNVGVFGIDAGTPILNPGEAAILAVGAVRKMPWEHNGEVALREVMTLSLSFDHRLVDGEQGARFLTDVGAILRDPGTVLSMV</sequence>
<keyword evidence="11" id="KW-1185">Reference proteome</keyword>
<dbReference type="InterPro" id="IPR001078">
    <property type="entry name" value="2-oxoacid_DH_actylTfrase"/>
</dbReference>
<feature type="compositionally biased region" description="Low complexity" evidence="7">
    <location>
        <begin position="243"/>
        <end position="261"/>
    </location>
</feature>
<evidence type="ECO:0000259" key="9">
    <source>
        <dbReference type="PROSITE" id="PS51826"/>
    </source>
</evidence>
<dbReference type="InterPro" id="IPR050743">
    <property type="entry name" value="2-oxoacid_DH_E2_comp"/>
</dbReference>
<organism evidence="10 11">
    <name type="scientific">Rhodoglobus aureus</name>
    <dbReference type="NCBI Taxonomy" id="191497"/>
    <lineage>
        <taxon>Bacteria</taxon>
        <taxon>Bacillati</taxon>
        <taxon>Actinomycetota</taxon>
        <taxon>Actinomycetes</taxon>
        <taxon>Micrococcales</taxon>
        <taxon>Microbacteriaceae</taxon>
        <taxon>Rhodoglobus</taxon>
    </lineage>
</organism>
<dbReference type="Pfam" id="PF02817">
    <property type="entry name" value="E3_binding"/>
    <property type="match status" value="1"/>
</dbReference>
<feature type="region of interest" description="Disordered" evidence="7">
    <location>
        <begin position="82"/>
        <end position="282"/>
    </location>
</feature>
<dbReference type="InterPro" id="IPR036625">
    <property type="entry name" value="E3-bd_dom_sf"/>
</dbReference>
<dbReference type="Pfam" id="PF00364">
    <property type="entry name" value="Biotin_lipoyl"/>
    <property type="match status" value="1"/>
</dbReference>
<feature type="compositionally biased region" description="Low complexity" evidence="7">
    <location>
        <begin position="151"/>
        <end position="180"/>
    </location>
</feature>
<dbReference type="PANTHER" id="PTHR43178:SF5">
    <property type="entry name" value="LIPOAMIDE ACYLTRANSFERASE COMPONENT OF BRANCHED-CHAIN ALPHA-KETO ACID DEHYDROGENASE COMPLEX, MITOCHONDRIAL"/>
    <property type="match status" value="1"/>
</dbReference>
<evidence type="ECO:0000313" key="11">
    <source>
        <dbReference type="Proteomes" id="UP001500943"/>
    </source>
</evidence>
<feature type="compositionally biased region" description="Basic and acidic residues" evidence="7">
    <location>
        <begin position="99"/>
        <end position="108"/>
    </location>
</feature>
<dbReference type="PROSITE" id="PS00189">
    <property type="entry name" value="LIPOYL"/>
    <property type="match status" value="1"/>
</dbReference>
<dbReference type="SUPFAM" id="SSF47005">
    <property type="entry name" value="Peripheral subunit-binding domain of 2-oxo acid dehydrogenase complex"/>
    <property type="match status" value="1"/>
</dbReference>
<feature type="domain" description="Peripheral subunit-binding (PSBD)" evidence="9">
    <location>
        <begin position="195"/>
        <end position="232"/>
    </location>
</feature>
<dbReference type="PROSITE" id="PS51826">
    <property type="entry name" value="PSBD"/>
    <property type="match status" value="1"/>
</dbReference>
<evidence type="ECO:0000256" key="1">
    <source>
        <dbReference type="ARBA" id="ARBA00001938"/>
    </source>
</evidence>
<dbReference type="InterPro" id="IPR003016">
    <property type="entry name" value="2-oxoA_DH_lipoyl-BS"/>
</dbReference>
<dbReference type="InterPro" id="IPR011053">
    <property type="entry name" value="Single_hybrid_motif"/>
</dbReference>
<dbReference type="PROSITE" id="PS50968">
    <property type="entry name" value="BIOTINYL_LIPOYL"/>
    <property type="match status" value="1"/>
</dbReference>
<keyword evidence="4 6" id="KW-0450">Lipoyl</keyword>
<evidence type="ECO:0000313" key="10">
    <source>
        <dbReference type="EMBL" id="GAA1215903.1"/>
    </source>
</evidence>
<dbReference type="EMBL" id="BAAAKW010000026">
    <property type="protein sequence ID" value="GAA1215903.1"/>
    <property type="molecule type" value="Genomic_DNA"/>
</dbReference>
<dbReference type="Pfam" id="PF00198">
    <property type="entry name" value="2-oxoacid_dh"/>
    <property type="match status" value="1"/>
</dbReference>
<name>A0ABN1VLC0_9MICO</name>
<proteinExistence type="inferred from homology"/>
<accession>A0ABN1VLC0</accession>
<keyword evidence="5 6" id="KW-0012">Acyltransferase</keyword>
<evidence type="ECO:0000256" key="3">
    <source>
        <dbReference type="ARBA" id="ARBA00022679"/>
    </source>
</evidence>
<dbReference type="Gene3D" id="3.30.559.10">
    <property type="entry name" value="Chloramphenicol acetyltransferase-like domain"/>
    <property type="match status" value="1"/>
</dbReference>
<evidence type="ECO:0000256" key="2">
    <source>
        <dbReference type="ARBA" id="ARBA00007317"/>
    </source>
</evidence>
<evidence type="ECO:0000256" key="6">
    <source>
        <dbReference type="RuleBase" id="RU003423"/>
    </source>
</evidence>
<dbReference type="InterPro" id="IPR000089">
    <property type="entry name" value="Biotin_lipoyl"/>
</dbReference>
<dbReference type="SUPFAM" id="SSF51230">
    <property type="entry name" value="Single hybrid motif"/>
    <property type="match status" value="1"/>
</dbReference>
<dbReference type="InterPro" id="IPR004167">
    <property type="entry name" value="PSBD"/>
</dbReference>
<evidence type="ECO:0000256" key="5">
    <source>
        <dbReference type="ARBA" id="ARBA00023315"/>
    </source>
</evidence>
<dbReference type="Gene3D" id="2.40.50.100">
    <property type="match status" value="1"/>
</dbReference>
<reference evidence="10 11" key="1">
    <citation type="journal article" date="2019" name="Int. J. Syst. Evol. Microbiol.">
        <title>The Global Catalogue of Microorganisms (GCM) 10K type strain sequencing project: providing services to taxonomists for standard genome sequencing and annotation.</title>
        <authorList>
            <consortium name="The Broad Institute Genomics Platform"/>
            <consortium name="The Broad Institute Genome Sequencing Center for Infectious Disease"/>
            <person name="Wu L."/>
            <person name="Ma J."/>
        </authorList>
    </citation>
    <scope>NUCLEOTIDE SEQUENCE [LARGE SCALE GENOMIC DNA]</scope>
    <source>
        <strain evidence="10 11">JCM 12762</strain>
    </source>
</reference>
<dbReference type="Gene3D" id="4.10.320.10">
    <property type="entry name" value="E3-binding domain"/>
    <property type="match status" value="1"/>
</dbReference>
<dbReference type="PANTHER" id="PTHR43178">
    <property type="entry name" value="DIHYDROLIPOAMIDE ACETYLTRANSFERASE COMPONENT OF PYRUVATE DEHYDROGENASE COMPLEX"/>
    <property type="match status" value="1"/>
</dbReference>
<dbReference type="EC" id="2.3.1.-" evidence="6"/>
<dbReference type="Proteomes" id="UP001500943">
    <property type="component" value="Unassembled WGS sequence"/>
</dbReference>
<dbReference type="InterPro" id="IPR023213">
    <property type="entry name" value="CAT-like_dom_sf"/>
</dbReference>
<comment type="cofactor">
    <cofactor evidence="1 6">
        <name>(R)-lipoate</name>
        <dbReference type="ChEBI" id="CHEBI:83088"/>
    </cofactor>
</comment>
<gene>
    <name evidence="10" type="ORF">GCM10009655_14020</name>
</gene>
<dbReference type="RefSeq" id="WP_343924463.1">
    <property type="nucleotide sequence ID" value="NZ_BAAAKW010000026.1"/>
</dbReference>
<protein>
    <recommendedName>
        <fullName evidence="6">Dihydrolipoamide acetyltransferase component of pyruvate dehydrogenase complex</fullName>
        <ecNumber evidence="6">2.3.1.-</ecNumber>
    </recommendedName>
</protein>
<evidence type="ECO:0000256" key="7">
    <source>
        <dbReference type="SAM" id="MobiDB-lite"/>
    </source>
</evidence>